<evidence type="ECO:0000256" key="20">
    <source>
        <dbReference type="PROSITE-ProRule" id="PRU00703"/>
    </source>
</evidence>
<keyword evidence="11" id="KW-0418">Kinase</keyword>
<dbReference type="Pfam" id="PF13426">
    <property type="entry name" value="PAS_9"/>
    <property type="match status" value="1"/>
</dbReference>
<evidence type="ECO:0000259" key="22">
    <source>
        <dbReference type="PROSITE" id="PS50109"/>
    </source>
</evidence>
<dbReference type="Gene3D" id="3.30.450.20">
    <property type="entry name" value="PAS domain"/>
    <property type="match status" value="7"/>
</dbReference>
<dbReference type="FunFam" id="3.30.450.20:FF:000099">
    <property type="entry name" value="Sensory box sensor histidine kinase"/>
    <property type="match status" value="1"/>
</dbReference>
<evidence type="ECO:0000256" key="12">
    <source>
        <dbReference type="ARBA" id="ARBA00022840"/>
    </source>
</evidence>
<dbReference type="InterPro" id="IPR000700">
    <property type="entry name" value="PAS-assoc_C"/>
</dbReference>
<comment type="subunit">
    <text evidence="16">At low DSF concentrations, interacts with RpfF.</text>
</comment>
<dbReference type="SUPFAM" id="SSF54631">
    <property type="entry name" value="CBS-domain pair"/>
    <property type="match status" value="2"/>
</dbReference>
<feature type="domain" description="PAC" evidence="25">
    <location>
        <begin position="490"/>
        <end position="542"/>
    </location>
</feature>
<reference evidence="28" key="1">
    <citation type="submission" date="2016-02" db="EMBL/GenBank/DDBJ databases">
        <title>Halorhodospira halochloris DSM-1059 complete genome, version 2.</title>
        <authorList>
            <person name="Tsukatani Y."/>
        </authorList>
    </citation>
    <scope>NUCLEOTIDE SEQUENCE</scope>
    <source>
        <strain evidence="28">DSM 1059</strain>
    </source>
</reference>
<evidence type="ECO:0000259" key="26">
    <source>
        <dbReference type="PROSITE" id="PS50894"/>
    </source>
</evidence>
<feature type="modified residue" description="4-aspartylphosphate" evidence="19">
    <location>
        <position position="1486"/>
    </location>
</feature>
<dbReference type="SMART" id="SM00388">
    <property type="entry name" value="HisKA"/>
    <property type="match status" value="1"/>
</dbReference>
<dbReference type="InterPro" id="IPR001789">
    <property type="entry name" value="Sig_transdc_resp-reg_receiver"/>
</dbReference>
<dbReference type="GO" id="GO:0032991">
    <property type="term" value="C:protein-containing complex"/>
    <property type="evidence" value="ECO:0007669"/>
    <property type="project" value="UniProtKB-ARBA"/>
</dbReference>
<feature type="domain" description="PAS" evidence="24">
    <location>
        <begin position="673"/>
        <end position="743"/>
    </location>
</feature>
<evidence type="ECO:0000313" key="29">
    <source>
        <dbReference type="Proteomes" id="UP000218890"/>
    </source>
</evidence>
<evidence type="ECO:0000256" key="3">
    <source>
        <dbReference type="ARBA" id="ARBA00004651"/>
    </source>
</evidence>
<name>A0A0X8XBM8_HALHR</name>
<keyword evidence="15" id="KW-0472">Membrane</keyword>
<dbReference type="Gene3D" id="2.10.70.100">
    <property type="match status" value="1"/>
</dbReference>
<evidence type="ECO:0000256" key="9">
    <source>
        <dbReference type="ARBA" id="ARBA00022692"/>
    </source>
</evidence>
<dbReference type="SMART" id="SM00086">
    <property type="entry name" value="PAC"/>
    <property type="match status" value="5"/>
</dbReference>
<feature type="domain" description="PAC" evidence="25">
    <location>
        <begin position="875"/>
        <end position="928"/>
    </location>
</feature>
<evidence type="ECO:0000259" key="23">
    <source>
        <dbReference type="PROSITE" id="PS50110"/>
    </source>
</evidence>
<evidence type="ECO:0000256" key="7">
    <source>
        <dbReference type="ARBA" id="ARBA00022553"/>
    </source>
</evidence>
<dbReference type="GO" id="GO:0005524">
    <property type="term" value="F:ATP binding"/>
    <property type="evidence" value="ECO:0007669"/>
    <property type="project" value="UniProtKB-KW"/>
</dbReference>
<evidence type="ECO:0000256" key="16">
    <source>
        <dbReference type="ARBA" id="ARBA00064003"/>
    </source>
</evidence>
<evidence type="ECO:0000256" key="21">
    <source>
        <dbReference type="SAM" id="Coils"/>
    </source>
</evidence>
<sequence>MFFPKLSALATKSVVTLPTTATLAEAVATMRDCNIRDVVVKSDDGLKLFLSSMLLRLDAMDSDLETPLGELDLPLATILDPDANVVDGLKAIRNRGEHICLVDGQGELCGILSYTDLAAGLDPQMLAQTQSVGELFRWVKAPQLTRGATLREAMAAIAEQGQGAAVIVEDDHPVGILTQKDIINLLAARTDPDNTVGSSMTVPVEKLPENASISEALSLCRERKIKRVVVVDDTGRLTGVISQKELVNLYFNQWFTLLQEQQGELAQLNRELQQSNRDLESITEEVPGGLLVIDAAGNINRASRRAGSILGTTSEALIGQPFTALLGCNPDLSNLKDIQSAPALGCPFRDTPVAAASCGLLSALRSGEAYDSREVLRGADARDIVVDLSVKGAGADNTTILLFHEVSSEEQRRTEALAFLTGGPVAIFFWRPEPGWPVHYASPNVEQVLGYTAEQMMAPGFRFTDLIHPDDAERIGQEVAGYLACGTQYFEQYYRLRTRSGEYRWFYDYTSPEYDTDGRPLLIRGYILDRTEERISQERLAESEKRWRFVLEATEQGVWDWDAATDTIYFSPQWKRMLGYEEHEIGNTLDEWKRRVHPDDLEGCLADLERHLRGETETYENEHRVRCKDGSYKWILDRGRVITRDANGKPLRAIGSHADMTERRKLFEELEQSEKRLRDVSLAAGEYIWEIDPEGRYSIVTSPVEPLLGRPVDEIIGRSPFDFMPAEEAERVRGLLNEWATRKSSWQGLEHISVRPDGSWVYQRVSGLPILDAGGELLGFRGTGRDITAEKEAEQAQQALTERLRLATSAAGLGIWDYDPASGKLKWDEGMFRLYGVQPEEFGGTFEDWVRHLLPESRDQAVAAFEQAMREGTPFDVTISIRRFSDGAVRILHGQAQIIRSSTGQSVRVVGVNRDITEQEENRRRLAAEEAKFRGLFELSPVGIAMNDFNTGEFLEFNEAINKPAGYTREEFQALSYWDVTPEEYLPQEQAQLELLQRTGQYGPFEKEYIHRDGYRYPVLLHGFKTTTPEGREVIWSIIQDISELKAAEEALHTAKERFQGIFEQTSSGVAVFYPVAGGQDFQFLEFNPASERIDQIAREEVIGRRLTESFPGAEAMGLLAALQRVAKTGEPEHLPVTEYQDQRISGWRENYIFRLSAGEIVAVYDDLTEIKQAQEQAEQASRAKSEFLANMSHEIRTPLNAVIGLSQLLLETSLDEHQFDYMGKVHSSSRMLLGIINDILDFSKIEAGQLELEEHSFDINEIVDHLAAIFAEVGHRKQLELVYDVDPEIPPSLIGDSLRITQVLTNLLSNATKFTPEGGDVELSIRQIEAEHEGAATLRFCVRDTGIGMTEEQISRLFRAFTQADTSTTRRYGGTGLGLVISRHLLEAMGGQLQVAAVPDQGSSFTFELNLNMGGARESVMARCPDTRGSRILVVDDHDQTRETLREMLLHCNFRVEEAASGEEAITKVTAAEARAEPFDFILLDWMMPGGMSGSNTCRELDRLRRGGELARIGPPVIMVSAYNPSQIDFPEGVTGELLSKPITANTLYSALLRAEKGDDDGIGGREAKASLPDLTGYRILLAEDNETNQEVATLLLEKTGAQVEVAENGAVAVKAAHDAVPDLILMDLQMPVMDGFEATRQIRAAGYSGPILALSAAVTEDDHRRARAVGMGDHIAKPIDREHLYASLAAHLMTSNDAVAELPVDESASRGEVAPATRLPEQLPGFDLARGLRLFGGDQADYIRVLQGLQRRLRNEHAKLVDYLRHADREASLYAAHALKGVAGNAAAVRLEELSVKIEERLKAEAEVDAALIDELEAALQEADQALDQLQTPVQEGQSADMVGTAAAVEQLRAKLAASEWVDTETLEQALAYLRSLGLNCDELQAEVENMAFDEALEILDLLLEGTS</sequence>
<keyword evidence="14" id="KW-0902">Two-component regulatory system</keyword>
<evidence type="ECO:0000256" key="1">
    <source>
        <dbReference type="ARBA" id="ARBA00000085"/>
    </source>
</evidence>
<feature type="domain" description="CBS" evidence="27">
    <location>
        <begin position="200"/>
        <end position="257"/>
    </location>
</feature>
<dbReference type="SUPFAM" id="SSF47226">
    <property type="entry name" value="Histidine-containing phosphotransfer domain, HPT domain"/>
    <property type="match status" value="1"/>
</dbReference>
<dbReference type="Pfam" id="PF00571">
    <property type="entry name" value="CBS"/>
    <property type="match status" value="3"/>
</dbReference>
<feature type="domain" description="PAS" evidence="24">
    <location>
        <begin position="543"/>
        <end position="615"/>
    </location>
</feature>
<dbReference type="InterPro" id="IPR036097">
    <property type="entry name" value="HisK_dim/P_sf"/>
</dbReference>
<protein>
    <recommendedName>
        <fullName evidence="17">Sensory/regulatory protein RpfC</fullName>
        <ecNumber evidence="4">2.7.13.3</ecNumber>
    </recommendedName>
</protein>
<feature type="domain" description="PAC" evidence="25">
    <location>
        <begin position="619"/>
        <end position="672"/>
    </location>
</feature>
<dbReference type="InterPro" id="IPR003594">
    <property type="entry name" value="HATPase_dom"/>
</dbReference>
<evidence type="ECO:0000256" key="11">
    <source>
        <dbReference type="ARBA" id="ARBA00022777"/>
    </source>
</evidence>
<dbReference type="InterPro" id="IPR005467">
    <property type="entry name" value="His_kinase_dom"/>
</dbReference>
<feature type="domain" description="Response regulatory" evidence="23">
    <location>
        <begin position="1432"/>
        <end position="1557"/>
    </location>
</feature>
<dbReference type="NCBIfam" id="TIGR00229">
    <property type="entry name" value="sensory_box"/>
    <property type="match status" value="5"/>
</dbReference>
<gene>
    <name evidence="28" type="ORF">HH1059_19280</name>
</gene>
<dbReference type="SMART" id="SM00448">
    <property type="entry name" value="REC"/>
    <property type="match status" value="2"/>
</dbReference>
<comment type="subcellular location">
    <subcellularLocation>
        <location evidence="3">Cell membrane</location>
        <topology evidence="3">Multi-pass membrane protein</topology>
    </subcellularLocation>
    <subcellularLocation>
        <location evidence="2">Cytoplasm</location>
    </subcellularLocation>
</comment>
<dbReference type="SUPFAM" id="SSF47384">
    <property type="entry name" value="Homodimeric domain of signal transducing histidine kinase"/>
    <property type="match status" value="1"/>
</dbReference>
<evidence type="ECO:0000256" key="14">
    <source>
        <dbReference type="ARBA" id="ARBA00023012"/>
    </source>
</evidence>
<keyword evidence="6" id="KW-0963">Cytoplasm</keyword>
<evidence type="ECO:0000256" key="6">
    <source>
        <dbReference type="ARBA" id="ARBA00022490"/>
    </source>
</evidence>
<feature type="domain" description="PAS" evidence="24">
    <location>
        <begin position="800"/>
        <end position="872"/>
    </location>
</feature>
<dbReference type="CDD" id="cd00082">
    <property type="entry name" value="HisKA"/>
    <property type="match status" value="1"/>
</dbReference>
<dbReference type="Pfam" id="PF01627">
    <property type="entry name" value="Hpt"/>
    <property type="match status" value="1"/>
</dbReference>
<dbReference type="Pfam" id="PF00072">
    <property type="entry name" value="Response_reg"/>
    <property type="match status" value="2"/>
</dbReference>
<dbReference type="PROSITE" id="PS50113">
    <property type="entry name" value="PAC"/>
    <property type="match status" value="4"/>
</dbReference>
<evidence type="ECO:0000256" key="4">
    <source>
        <dbReference type="ARBA" id="ARBA00012438"/>
    </source>
</evidence>
<feature type="domain" description="Histidine kinase" evidence="22">
    <location>
        <begin position="1191"/>
        <end position="1414"/>
    </location>
</feature>
<dbReference type="Pfam" id="PF00512">
    <property type="entry name" value="HisKA"/>
    <property type="match status" value="1"/>
</dbReference>
<dbReference type="SUPFAM" id="SSF55785">
    <property type="entry name" value="PYP-like sensor domain (PAS domain)"/>
    <property type="match status" value="7"/>
</dbReference>
<dbReference type="InterPro" id="IPR000014">
    <property type="entry name" value="PAS"/>
</dbReference>
<dbReference type="CDD" id="cd17546">
    <property type="entry name" value="REC_hyHK_CKI1_RcsC-like"/>
    <property type="match status" value="2"/>
</dbReference>
<dbReference type="PANTHER" id="PTHR45339">
    <property type="entry name" value="HYBRID SIGNAL TRANSDUCTION HISTIDINE KINASE J"/>
    <property type="match status" value="1"/>
</dbReference>
<dbReference type="SMART" id="SM00387">
    <property type="entry name" value="HATPase_c"/>
    <property type="match status" value="1"/>
</dbReference>
<dbReference type="PROSITE" id="PS50894">
    <property type="entry name" value="HPT"/>
    <property type="match status" value="1"/>
</dbReference>
<dbReference type="Gene3D" id="3.30.565.10">
    <property type="entry name" value="Histidine kinase-like ATPase, C-terminal domain"/>
    <property type="match status" value="1"/>
</dbReference>
<dbReference type="InterPro" id="IPR013655">
    <property type="entry name" value="PAS_fold_3"/>
</dbReference>
<dbReference type="InterPro" id="IPR036890">
    <property type="entry name" value="HATPase_C_sf"/>
</dbReference>
<feature type="domain" description="PAS" evidence="24">
    <location>
        <begin position="438"/>
        <end position="486"/>
    </location>
</feature>
<dbReference type="EMBL" id="AP017372">
    <property type="protein sequence ID" value="BAU58622.1"/>
    <property type="molecule type" value="Genomic_DNA"/>
</dbReference>
<dbReference type="CDD" id="cd00130">
    <property type="entry name" value="PAS"/>
    <property type="match status" value="6"/>
</dbReference>
<dbReference type="InterPro" id="IPR008207">
    <property type="entry name" value="Sig_transdc_His_kin_Hpt_dom"/>
</dbReference>
<dbReference type="Pfam" id="PF08448">
    <property type="entry name" value="PAS_4"/>
    <property type="match status" value="2"/>
</dbReference>
<evidence type="ECO:0000256" key="8">
    <source>
        <dbReference type="ARBA" id="ARBA00022679"/>
    </source>
</evidence>
<dbReference type="InterPro" id="IPR036641">
    <property type="entry name" value="HPT_dom_sf"/>
</dbReference>
<feature type="domain" description="PAC" evidence="25">
    <location>
        <begin position="747"/>
        <end position="799"/>
    </location>
</feature>
<keyword evidence="8" id="KW-0808">Transferase</keyword>
<dbReference type="InterPro" id="IPR013656">
    <property type="entry name" value="PAS_4"/>
</dbReference>
<keyword evidence="29" id="KW-1185">Reference proteome</keyword>
<dbReference type="InterPro" id="IPR001610">
    <property type="entry name" value="PAC"/>
</dbReference>
<dbReference type="InterPro" id="IPR046342">
    <property type="entry name" value="CBS_dom_sf"/>
</dbReference>
<dbReference type="GO" id="GO:0005886">
    <property type="term" value="C:plasma membrane"/>
    <property type="evidence" value="ECO:0007669"/>
    <property type="project" value="UniProtKB-SubCell"/>
</dbReference>
<keyword evidence="13" id="KW-1133">Transmembrane helix</keyword>
<dbReference type="SUPFAM" id="SSF55874">
    <property type="entry name" value="ATPase domain of HSP90 chaperone/DNA topoisomerase II/histidine kinase"/>
    <property type="match status" value="1"/>
</dbReference>
<evidence type="ECO:0000256" key="13">
    <source>
        <dbReference type="ARBA" id="ARBA00022989"/>
    </source>
</evidence>
<keyword evidence="10" id="KW-0547">Nucleotide-binding</keyword>
<keyword evidence="20" id="KW-0129">CBS domain</keyword>
<dbReference type="Pfam" id="PF02518">
    <property type="entry name" value="HATPase_c"/>
    <property type="match status" value="1"/>
</dbReference>
<dbReference type="KEGG" id="hhk:HH1059_19280"/>
<keyword evidence="12" id="KW-0067">ATP-binding</keyword>
<feature type="domain" description="CBS" evidence="27">
    <location>
        <begin position="135"/>
        <end position="196"/>
    </location>
</feature>
<evidence type="ECO:0000256" key="2">
    <source>
        <dbReference type="ARBA" id="ARBA00004496"/>
    </source>
</evidence>
<evidence type="ECO:0000259" key="24">
    <source>
        <dbReference type="PROSITE" id="PS50112"/>
    </source>
</evidence>
<dbReference type="CDD" id="cd16922">
    <property type="entry name" value="HATPase_EvgS-ArcB-TorS-like"/>
    <property type="match status" value="1"/>
</dbReference>
<dbReference type="Pfam" id="PF08447">
    <property type="entry name" value="PAS_3"/>
    <property type="match status" value="3"/>
</dbReference>
<dbReference type="SMART" id="SM00091">
    <property type="entry name" value="PAS"/>
    <property type="match status" value="7"/>
</dbReference>
<dbReference type="Proteomes" id="UP000218890">
    <property type="component" value="Chromosome"/>
</dbReference>
<evidence type="ECO:0000256" key="15">
    <source>
        <dbReference type="ARBA" id="ARBA00023136"/>
    </source>
</evidence>
<feature type="modified residue" description="Phosphohistidine" evidence="18">
    <location>
        <position position="1779"/>
    </location>
</feature>
<evidence type="ECO:0000256" key="18">
    <source>
        <dbReference type="PROSITE-ProRule" id="PRU00110"/>
    </source>
</evidence>
<dbReference type="InterPro" id="IPR035965">
    <property type="entry name" value="PAS-like_dom_sf"/>
</dbReference>
<dbReference type="PROSITE" id="PS50109">
    <property type="entry name" value="HIS_KIN"/>
    <property type="match status" value="1"/>
</dbReference>
<dbReference type="InterPro" id="IPR000644">
    <property type="entry name" value="CBS_dom"/>
</dbReference>
<keyword evidence="5" id="KW-1003">Cell membrane</keyword>
<dbReference type="FunFam" id="3.30.565.10:FF:000010">
    <property type="entry name" value="Sensor histidine kinase RcsC"/>
    <property type="match status" value="1"/>
</dbReference>
<dbReference type="PROSITE" id="PS50110">
    <property type="entry name" value="RESPONSE_REGULATORY"/>
    <property type="match status" value="2"/>
</dbReference>
<dbReference type="Gene3D" id="3.10.580.10">
    <property type="entry name" value="CBS-domain"/>
    <property type="match status" value="2"/>
</dbReference>
<keyword evidence="7 19" id="KW-0597">Phosphoprotein</keyword>
<dbReference type="FunFam" id="1.10.287.130:FF:000002">
    <property type="entry name" value="Two-component osmosensing histidine kinase"/>
    <property type="match status" value="1"/>
</dbReference>
<dbReference type="RefSeq" id="WP_096409958.1">
    <property type="nucleotide sequence ID" value="NZ_AP017372.2"/>
</dbReference>
<feature type="domain" description="PAS" evidence="24">
    <location>
        <begin position="275"/>
        <end position="320"/>
    </location>
</feature>
<feature type="domain" description="Response regulatory" evidence="23">
    <location>
        <begin position="1580"/>
        <end position="1694"/>
    </location>
</feature>
<evidence type="ECO:0000256" key="10">
    <source>
        <dbReference type="ARBA" id="ARBA00022741"/>
    </source>
</evidence>
<evidence type="ECO:0000256" key="5">
    <source>
        <dbReference type="ARBA" id="ARBA00022475"/>
    </source>
</evidence>
<dbReference type="GO" id="GO:0000155">
    <property type="term" value="F:phosphorelay sensor kinase activity"/>
    <property type="evidence" value="ECO:0007669"/>
    <property type="project" value="InterPro"/>
</dbReference>
<feature type="coiled-coil region" evidence="21">
    <location>
        <begin position="258"/>
        <end position="285"/>
    </location>
</feature>
<evidence type="ECO:0000259" key="25">
    <source>
        <dbReference type="PROSITE" id="PS50113"/>
    </source>
</evidence>
<feature type="domain" description="HPt" evidence="26">
    <location>
        <begin position="1740"/>
        <end position="1832"/>
    </location>
</feature>
<dbReference type="PANTHER" id="PTHR45339:SF1">
    <property type="entry name" value="HYBRID SIGNAL TRANSDUCTION HISTIDINE KINASE J"/>
    <property type="match status" value="1"/>
</dbReference>
<keyword evidence="9" id="KW-0812">Transmembrane</keyword>
<dbReference type="InterPro" id="IPR004358">
    <property type="entry name" value="Sig_transdc_His_kin-like_C"/>
</dbReference>
<dbReference type="SMART" id="SM00116">
    <property type="entry name" value="CBS"/>
    <property type="match status" value="3"/>
</dbReference>
<evidence type="ECO:0000256" key="17">
    <source>
        <dbReference type="ARBA" id="ARBA00068150"/>
    </source>
</evidence>
<organism evidence="28 29">
    <name type="scientific">Halorhodospira halochloris</name>
    <name type="common">Ectothiorhodospira halochloris</name>
    <dbReference type="NCBI Taxonomy" id="1052"/>
    <lineage>
        <taxon>Bacteria</taxon>
        <taxon>Pseudomonadati</taxon>
        <taxon>Pseudomonadota</taxon>
        <taxon>Gammaproteobacteria</taxon>
        <taxon>Chromatiales</taxon>
        <taxon>Ectothiorhodospiraceae</taxon>
        <taxon>Halorhodospira</taxon>
    </lineage>
</organism>
<proteinExistence type="predicted"/>
<dbReference type="Gene3D" id="1.20.120.160">
    <property type="entry name" value="HPT domain"/>
    <property type="match status" value="1"/>
</dbReference>
<dbReference type="PRINTS" id="PR00344">
    <property type="entry name" value="BCTRLSENSOR"/>
</dbReference>
<dbReference type="PROSITE" id="PS50112">
    <property type="entry name" value="PAS"/>
    <property type="match status" value="5"/>
</dbReference>
<evidence type="ECO:0000256" key="19">
    <source>
        <dbReference type="PROSITE-ProRule" id="PRU00169"/>
    </source>
</evidence>
<evidence type="ECO:0000313" key="28">
    <source>
        <dbReference type="EMBL" id="BAU58622.1"/>
    </source>
</evidence>
<dbReference type="InterPro" id="IPR003661">
    <property type="entry name" value="HisK_dim/P_dom"/>
</dbReference>
<accession>A0A0X8XBM8</accession>
<comment type="catalytic activity">
    <reaction evidence="1">
        <text>ATP + protein L-histidine = ADP + protein N-phospho-L-histidine.</text>
        <dbReference type="EC" id="2.7.13.3"/>
    </reaction>
</comment>
<dbReference type="GO" id="GO:0005737">
    <property type="term" value="C:cytoplasm"/>
    <property type="evidence" value="ECO:0007669"/>
    <property type="project" value="UniProtKB-SubCell"/>
</dbReference>
<dbReference type="SUPFAM" id="SSF52172">
    <property type="entry name" value="CheY-like"/>
    <property type="match status" value="2"/>
</dbReference>
<dbReference type="CDD" id="cd00088">
    <property type="entry name" value="HPT"/>
    <property type="match status" value="1"/>
</dbReference>
<feature type="modified residue" description="4-aspartylphosphate" evidence="19">
    <location>
        <position position="1629"/>
    </location>
</feature>
<keyword evidence="21" id="KW-0175">Coiled coil</keyword>
<dbReference type="Gene3D" id="1.10.287.130">
    <property type="match status" value="1"/>
</dbReference>
<dbReference type="EC" id="2.7.13.3" evidence="4"/>
<dbReference type="PROSITE" id="PS51371">
    <property type="entry name" value="CBS"/>
    <property type="match status" value="2"/>
</dbReference>
<dbReference type="Gene3D" id="3.40.50.2300">
    <property type="match status" value="2"/>
</dbReference>
<dbReference type="InterPro" id="IPR011006">
    <property type="entry name" value="CheY-like_superfamily"/>
</dbReference>
<evidence type="ECO:0000259" key="27">
    <source>
        <dbReference type="PROSITE" id="PS51371"/>
    </source>
</evidence>